<evidence type="ECO:0000313" key="2">
    <source>
        <dbReference type="Proteomes" id="UP001172680"/>
    </source>
</evidence>
<keyword evidence="2" id="KW-1185">Reference proteome</keyword>
<evidence type="ECO:0000313" key="1">
    <source>
        <dbReference type="EMBL" id="KAJ9635381.1"/>
    </source>
</evidence>
<dbReference type="Proteomes" id="UP001172680">
    <property type="component" value="Unassembled WGS sequence"/>
</dbReference>
<proteinExistence type="predicted"/>
<organism evidence="1 2">
    <name type="scientific">Coniosporium tulheliwenetii</name>
    <dbReference type="NCBI Taxonomy" id="3383036"/>
    <lineage>
        <taxon>Eukaryota</taxon>
        <taxon>Fungi</taxon>
        <taxon>Dikarya</taxon>
        <taxon>Ascomycota</taxon>
        <taxon>Pezizomycotina</taxon>
        <taxon>Dothideomycetes</taxon>
        <taxon>Dothideomycetes incertae sedis</taxon>
        <taxon>Coniosporium</taxon>
    </lineage>
</organism>
<protein>
    <submittedName>
        <fullName evidence="1">Uncharacterized protein</fullName>
    </submittedName>
</protein>
<accession>A0ACC2YJ52</accession>
<sequence length="989" mass="108158">MAMATSPNEEILNSIARSPHTDAMQCQALPQFYSFTTDHQPASTEVDKRRTQSEEKAAVIGYWKGGETHWEGGSLVSPAPHADAAPSPGTATEPAVSVVEQSQEPRKSPRPRIQVVIPDHWRHKSFHGVPFFAALPHRNFSRKTPSCGVIPTPSAMEEEDLQKSKLPSQPTHAPVLQLPEEIIVPQPLYRVEHPSNAAVRHPAPKPTSRPSVSSSSSSSYADYDDGTPSNYSRRTSLTSVQDELPVDTAHPKPMRPQCEQRKNSAFSILNPVAAGVFGEFTPASSRSTRAKEAFIVGLPLDDLPIPSPPRELPNPDELEAAFARVKVSSPSASSSAKSIRKRSASAGSRSFQSRLATPNQATSSNNAPQRISSPTLSETEAELERHLATIAESSTPIPDGTHEHTQQVESEVPPPIPRKSSARRARSDTYVSSGRVPQTPTIQAARSTMARTLSLKPSVKEKARSAVSYPSTSRSSASPTQGQYIRDTGPASDADVSTTAAEAVTLKIFETLDDFDDLFATAIVNKAFYGVFKRHELSLMRKVLHAMSPSAWEHRETCPPWTFEPGTEYDGPKPEYIPETYLECYVRDSCTINAIQSLIHERCQSLLRPKTAAALVSTDPQESSHVNDALWRIWTFCEIFGCGKGREDDLVGQMDWLKGGELVHQQSCRATIMSSDSFGLSSVLMCAPDYFAKGNAGGLTAEQLYDMTELWNCLGTLVQGIYGRTVQARQYGVFNRTDLEGGDIDGEEAMLEEWCSYLLTHGLSTILDLAAASTQPDPTDALSRVYEEKIAAAFAQSSRRQRARETSLRRSAEIGRQRKRGAEDRGAAASAERPVSEWDLVMNSLDADGRGPPRVSRVFAHPTAPSSVLGGYENVHPALRPAQPYSAPPPPTQYPSVPQPPARPQPSSARPLSTYTLSNPHVREEPVSQQHPWQSQIYSGDPAVNSADRAIFRIVEMGFTAEEARRALRVTDLGDGLRVDRAVELLLRA</sequence>
<reference evidence="1" key="1">
    <citation type="submission" date="2022-10" db="EMBL/GenBank/DDBJ databases">
        <title>Culturing micro-colonial fungi from biological soil crusts in the Mojave desert and describing Neophaeococcomyces mojavensis, and introducing the new genera and species Taxawa tesnikishii.</title>
        <authorList>
            <person name="Kurbessoian T."/>
            <person name="Stajich J.E."/>
        </authorList>
    </citation>
    <scope>NUCLEOTIDE SEQUENCE</scope>
    <source>
        <strain evidence="1">JES_115</strain>
    </source>
</reference>
<name>A0ACC2YJ52_9PEZI</name>
<dbReference type="EMBL" id="JAPDRP010000027">
    <property type="protein sequence ID" value="KAJ9635381.1"/>
    <property type="molecule type" value="Genomic_DNA"/>
</dbReference>
<comment type="caution">
    <text evidence="1">The sequence shown here is derived from an EMBL/GenBank/DDBJ whole genome shotgun (WGS) entry which is preliminary data.</text>
</comment>
<gene>
    <name evidence="1" type="ORF">H2199_008384</name>
</gene>